<comment type="caution">
    <text evidence="1">The sequence shown here is derived from an EMBL/GenBank/DDBJ whole genome shotgun (WGS) entry which is preliminary data.</text>
</comment>
<dbReference type="EMBL" id="LYMM01000073">
    <property type="protein sequence ID" value="PNU02491.1"/>
    <property type="molecule type" value="Genomic_DNA"/>
</dbReference>
<protein>
    <submittedName>
        <fullName evidence="1">Uncharacterized protein</fullName>
    </submittedName>
</protein>
<organism evidence="1 2">
    <name type="scientific">Novosphingobium guangzhouense</name>
    <dbReference type="NCBI Taxonomy" id="1850347"/>
    <lineage>
        <taxon>Bacteria</taxon>
        <taxon>Pseudomonadati</taxon>
        <taxon>Pseudomonadota</taxon>
        <taxon>Alphaproteobacteria</taxon>
        <taxon>Sphingomonadales</taxon>
        <taxon>Sphingomonadaceae</taxon>
        <taxon>Novosphingobium</taxon>
    </lineage>
</organism>
<accession>A0A2K2FUM8</accession>
<dbReference type="Proteomes" id="UP000236327">
    <property type="component" value="Unassembled WGS sequence"/>
</dbReference>
<sequence>MDQVARRFGIARNSLAVNLARWGVKLPTEERRARQAANAVAMATRSRGRPPIWPDCPEHLQEDYALLRTCMSAGEARATLEARV</sequence>
<evidence type="ECO:0000313" key="2">
    <source>
        <dbReference type="Proteomes" id="UP000236327"/>
    </source>
</evidence>
<name>A0A2K2FUM8_9SPHN</name>
<reference evidence="1 2" key="1">
    <citation type="submission" date="2016-05" db="EMBL/GenBank/DDBJ databases">
        <title>Complete genome sequence of Novosphingobium guangzhouense SA925(T).</title>
        <authorList>
            <person name="Sha S."/>
        </authorList>
    </citation>
    <scope>NUCLEOTIDE SEQUENCE [LARGE SCALE GENOMIC DNA]</scope>
    <source>
        <strain evidence="1 2">SA925</strain>
    </source>
</reference>
<evidence type="ECO:0000313" key="1">
    <source>
        <dbReference type="EMBL" id="PNU02491.1"/>
    </source>
</evidence>
<gene>
    <name evidence="1" type="ORF">A8V01_08905</name>
</gene>
<dbReference type="AlphaFoldDB" id="A0A2K2FUM8"/>
<proteinExistence type="predicted"/>
<keyword evidence="2" id="KW-1185">Reference proteome</keyword>